<accession>A0A174LQC9</accession>
<dbReference type="AlphaFoldDB" id="A0A174LQC9"/>
<organism evidence="1 2">
    <name type="scientific">Faecalicatena contorta</name>
    <dbReference type="NCBI Taxonomy" id="39482"/>
    <lineage>
        <taxon>Bacteria</taxon>
        <taxon>Bacillati</taxon>
        <taxon>Bacillota</taxon>
        <taxon>Clostridia</taxon>
        <taxon>Lachnospirales</taxon>
        <taxon>Lachnospiraceae</taxon>
        <taxon>Faecalicatena</taxon>
    </lineage>
</organism>
<evidence type="ECO:0000313" key="2">
    <source>
        <dbReference type="Proteomes" id="UP000095544"/>
    </source>
</evidence>
<gene>
    <name evidence="1" type="ORF">ERS852491_04661</name>
</gene>
<dbReference type="EMBL" id="CYZU01000071">
    <property type="protein sequence ID" value="CUP25181.1"/>
    <property type="molecule type" value="Genomic_DNA"/>
</dbReference>
<dbReference type="RefSeq" id="WP_055155113.1">
    <property type="nucleotide sequence ID" value="NZ_CYZU01000071.1"/>
</dbReference>
<name>A0A174LQC9_9FIRM</name>
<proteinExistence type="predicted"/>
<dbReference type="Pfam" id="PF19591">
    <property type="entry name" value="DUF6096"/>
    <property type="match status" value="1"/>
</dbReference>
<protein>
    <submittedName>
        <fullName evidence="1">Uncharacterized protein</fullName>
    </submittedName>
</protein>
<dbReference type="InterPro" id="IPR046078">
    <property type="entry name" value="DUF6096"/>
</dbReference>
<reference evidence="1 2" key="1">
    <citation type="submission" date="2015-09" db="EMBL/GenBank/DDBJ databases">
        <authorList>
            <consortium name="Pathogen Informatics"/>
        </authorList>
    </citation>
    <scope>NUCLEOTIDE SEQUENCE [LARGE SCALE GENOMIC DNA]</scope>
    <source>
        <strain evidence="1 2">2789STDY5834876</strain>
    </source>
</reference>
<evidence type="ECO:0000313" key="1">
    <source>
        <dbReference type="EMBL" id="CUP25181.1"/>
    </source>
</evidence>
<dbReference type="Proteomes" id="UP000095544">
    <property type="component" value="Unassembled WGS sequence"/>
</dbReference>
<sequence>MQGIDDELKQELITDDSESEEKVVDFGEEKKRRKAFHIWNVGDNEYKLKLRASIICKLEEKYKRNLLDIVSMGSFPPLNIMLTIIQAAMLPWHHGIKYKEVQDIYERYVEEGGSQTDLVSNVLMPTLAVSGFFTPDQAESMEEKLQEEPLL</sequence>
<dbReference type="STRING" id="39482.ERS852491_04661"/>